<dbReference type="GO" id="GO:0005524">
    <property type="term" value="F:ATP binding"/>
    <property type="evidence" value="ECO:0007669"/>
    <property type="project" value="UniProtKB-UniRule"/>
</dbReference>
<keyword evidence="9" id="KW-1185">Reference proteome</keyword>
<dbReference type="InterPro" id="IPR031322">
    <property type="entry name" value="Shikimate/glucono_kinase"/>
</dbReference>
<dbReference type="SUPFAM" id="SSF52540">
    <property type="entry name" value="P-loop containing nucleoside triphosphate hydrolases"/>
    <property type="match status" value="1"/>
</dbReference>
<dbReference type="GO" id="GO:0008652">
    <property type="term" value="P:amino acid biosynthetic process"/>
    <property type="evidence" value="ECO:0007669"/>
    <property type="project" value="UniProtKB-KW"/>
</dbReference>
<accession>Q6AK98</accession>
<sequence length="177" mass="19742">MIQKKSNIILIGMPGSGKSTVGVILAKTLGMEFVDTDILIQSAENRTLQTIVDNEGHIVLREIEERVLLTVDHKKHIVATGGSAAYSEAAMLHLKEDGIIVFLHADLAALCARIHNYETRGIAKRPEQSFDDLFAERLALYKKYADITILSSEISQDDVVETVIREVEKYDFRAEKS</sequence>
<evidence type="ECO:0000313" key="8">
    <source>
        <dbReference type="EMBL" id="CAG37228.1"/>
    </source>
</evidence>
<comment type="similarity">
    <text evidence="7">Belongs to the shikimate kinase family.</text>
</comment>
<dbReference type="PANTHER" id="PTHR21087">
    <property type="entry name" value="SHIKIMATE KINASE"/>
    <property type="match status" value="1"/>
</dbReference>
<keyword evidence="6 7" id="KW-0057">Aromatic amino acid biosynthesis</keyword>
<keyword evidence="2 7" id="KW-0808">Transferase</keyword>
<comment type="subcellular location">
    <subcellularLocation>
        <location evidence="7">Cytoplasm</location>
    </subcellularLocation>
</comment>
<gene>
    <name evidence="7" type="primary">aroK</name>
    <name evidence="8" type="ordered locus">DP2499</name>
</gene>
<feature type="binding site" evidence="7">
    <location>
        <begin position="15"/>
        <end position="20"/>
    </location>
    <ligand>
        <name>ATP</name>
        <dbReference type="ChEBI" id="CHEBI:30616"/>
    </ligand>
</feature>
<dbReference type="HAMAP" id="MF_00109">
    <property type="entry name" value="Shikimate_kinase"/>
    <property type="match status" value="1"/>
</dbReference>
<evidence type="ECO:0000313" key="9">
    <source>
        <dbReference type="Proteomes" id="UP000000602"/>
    </source>
</evidence>
<dbReference type="CDD" id="cd00464">
    <property type="entry name" value="SK"/>
    <property type="match status" value="1"/>
</dbReference>
<dbReference type="Pfam" id="PF01202">
    <property type="entry name" value="SKI"/>
    <property type="match status" value="1"/>
</dbReference>
<dbReference type="UniPathway" id="UPA00053">
    <property type="reaction ID" value="UER00088"/>
</dbReference>
<dbReference type="GO" id="GO:0004765">
    <property type="term" value="F:shikimate kinase activity"/>
    <property type="evidence" value="ECO:0007669"/>
    <property type="project" value="UniProtKB-UniRule"/>
</dbReference>
<dbReference type="Gene3D" id="3.40.50.300">
    <property type="entry name" value="P-loop containing nucleotide triphosphate hydrolases"/>
    <property type="match status" value="1"/>
</dbReference>
<feature type="binding site" evidence="7">
    <location>
        <position position="37"/>
    </location>
    <ligand>
        <name>substrate</name>
    </ligand>
</feature>
<dbReference type="AlphaFoldDB" id="Q6AK98"/>
<feature type="binding site" evidence="7">
    <location>
        <position position="19"/>
    </location>
    <ligand>
        <name>Mg(2+)</name>
        <dbReference type="ChEBI" id="CHEBI:18420"/>
    </ligand>
</feature>
<dbReference type="PRINTS" id="PR01100">
    <property type="entry name" value="SHIKIMTKNASE"/>
</dbReference>
<dbReference type="KEGG" id="dps:DP2499"/>
<keyword evidence="5 7" id="KW-0067">ATP-binding</keyword>
<dbReference type="OrthoDB" id="9800332at2"/>
<dbReference type="PANTHER" id="PTHR21087:SF16">
    <property type="entry name" value="SHIKIMATE KINASE 1, CHLOROPLASTIC"/>
    <property type="match status" value="1"/>
</dbReference>
<comment type="subunit">
    <text evidence="7">Monomer.</text>
</comment>
<reference evidence="9" key="1">
    <citation type="journal article" date="2004" name="Environ. Microbiol.">
        <title>The genome of Desulfotalea psychrophila, a sulfate-reducing bacterium from permanently cold Arctic sediments.</title>
        <authorList>
            <person name="Rabus R."/>
            <person name="Ruepp A."/>
            <person name="Frickey T."/>
            <person name="Rattei T."/>
            <person name="Fartmann B."/>
            <person name="Stark M."/>
            <person name="Bauer M."/>
            <person name="Zibat A."/>
            <person name="Lombardot T."/>
            <person name="Becker I."/>
            <person name="Amann J."/>
            <person name="Gellner K."/>
            <person name="Teeling H."/>
            <person name="Leuschner W.D."/>
            <person name="Gloeckner F.-O."/>
            <person name="Lupas A.N."/>
            <person name="Amann R."/>
            <person name="Klenk H.-P."/>
        </authorList>
    </citation>
    <scope>NUCLEOTIDE SEQUENCE [LARGE SCALE GENOMIC DNA]</scope>
    <source>
        <strain evidence="9">DSM 12343 / LSv54</strain>
    </source>
</reference>
<keyword evidence="4 7" id="KW-0418">Kinase</keyword>
<dbReference type="eggNOG" id="COG0703">
    <property type="taxonomic scope" value="Bacteria"/>
</dbReference>
<comment type="cofactor">
    <cofactor evidence="7">
        <name>Mg(2+)</name>
        <dbReference type="ChEBI" id="CHEBI:18420"/>
    </cofactor>
    <text evidence="7">Binds 1 Mg(2+) ion per subunit.</text>
</comment>
<comment type="pathway">
    <text evidence="7">Metabolic intermediate biosynthesis; chorismate biosynthesis; chorismate from D-erythrose 4-phosphate and phosphoenolpyruvate: step 5/7.</text>
</comment>
<dbReference type="GO" id="GO:0009073">
    <property type="term" value="P:aromatic amino acid family biosynthetic process"/>
    <property type="evidence" value="ECO:0007669"/>
    <property type="project" value="UniProtKB-KW"/>
</dbReference>
<dbReference type="STRING" id="177439.DP2499"/>
<dbReference type="InterPro" id="IPR000623">
    <property type="entry name" value="Shikimate_kinase/TSH1"/>
</dbReference>
<dbReference type="GO" id="GO:0005829">
    <property type="term" value="C:cytosol"/>
    <property type="evidence" value="ECO:0007669"/>
    <property type="project" value="TreeGrafter"/>
</dbReference>
<dbReference type="EMBL" id="CR522870">
    <property type="protein sequence ID" value="CAG37228.1"/>
    <property type="molecule type" value="Genomic_DNA"/>
</dbReference>
<keyword evidence="7" id="KW-0963">Cytoplasm</keyword>
<dbReference type="GO" id="GO:0000287">
    <property type="term" value="F:magnesium ion binding"/>
    <property type="evidence" value="ECO:0007669"/>
    <property type="project" value="UniProtKB-UniRule"/>
</dbReference>
<dbReference type="EC" id="2.7.1.71" evidence="7"/>
<dbReference type="InterPro" id="IPR027417">
    <property type="entry name" value="P-loop_NTPase"/>
</dbReference>
<keyword evidence="1 7" id="KW-0028">Amino-acid biosynthesis</keyword>
<evidence type="ECO:0000256" key="4">
    <source>
        <dbReference type="ARBA" id="ARBA00022777"/>
    </source>
</evidence>
<feature type="binding site" evidence="7">
    <location>
        <position position="82"/>
    </location>
    <ligand>
        <name>substrate</name>
    </ligand>
</feature>
<comment type="catalytic activity">
    <reaction evidence="7">
        <text>shikimate + ATP = 3-phosphoshikimate + ADP + H(+)</text>
        <dbReference type="Rhea" id="RHEA:13121"/>
        <dbReference type="ChEBI" id="CHEBI:15378"/>
        <dbReference type="ChEBI" id="CHEBI:30616"/>
        <dbReference type="ChEBI" id="CHEBI:36208"/>
        <dbReference type="ChEBI" id="CHEBI:145989"/>
        <dbReference type="ChEBI" id="CHEBI:456216"/>
        <dbReference type="EC" id="2.7.1.71"/>
    </reaction>
</comment>
<dbReference type="HOGENOM" id="CLU_057607_4_1_7"/>
<evidence type="ECO:0000256" key="5">
    <source>
        <dbReference type="ARBA" id="ARBA00022840"/>
    </source>
</evidence>
<evidence type="ECO:0000256" key="7">
    <source>
        <dbReference type="HAMAP-Rule" id="MF_00109"/>
    </source>
</evidence>
<comment type="caution">
    <text evidence="7">Lacks conserved residue(s) required for the propagation of feature annotation.</text>
</comment>
<feature type="binding site" evidence="7">
    <location>
        <position position="61"/>
    </location>
    <ligand>
        <name>substrate</name>
    </ligand>
</feature>
<dbReference type="GO" id="GO:0009423">
    <property type="term" value="P:chorismate biosynthetic process"/>
    <property type="evidence" value="ECO:0007669"/>
    <property type="project" value="UniProtKB-UniRule"/>
</dbReference>
<comment type="function">
    <text evidence="7">Catalyzes the specific phosphorylation of the 3-hydroxyl group of shikimic acid using ATP as a cosubstrate.</text>
</comment>
<evidence type="ECO:0000256" key="6">
    <source>
        <dbReference type="ARBA" id="ARBA00023141"/>
    </source>
</evidence>
<name>Q6AK98_DESPS</name>
<evidence type="ECO:0000256" key="1">
    <source>
        <dbReference type="ARBA" id="ARBA00022605"/>
    </source>
</evidence>
<dbReference type="Proteomes" id="UP000000602">
    <property type="component" value="Chromosome"/>
</dbReference>
<evidence type="ECO:0000256" key="3">
    <source>
        <dbReference type="ARBA" id="ARBA00022741"/>
    </source>
</evidence>
<feature type="binding site" evidence="7">
    <location>
        <position position="125"/>
    </location>
    <ligand>
        <name>ATP</name>
        <dbReference type="ChEBI" id="CHEBI:30616"/>
    </ligand>
</feature>
<dbReference type="RefSeq" id="WP_011189740.1">
    <property type="nucleotide sequence ID" value="NC_006138.1"/>
</dbReference>
<protein>
    <recommendedName>
        <fullName evidence="7">Shikimate kinase</fullName>
        <shortName evidence="7">SK</shortName>
        <ecNumber evidence="7">2.7.1.71</ecNumber>
    </recommendedName>
</protein>
<feature type="binding site" evidence="7">
    <location>
        <position position="137"/>
    </location>
    <ligand>
        <name>substrate</name>
    </ligand>
</feature>
<proteinExistence type="inferred from homology"/>
<keyword evidence="3 7" id="KW-0547">Nucleotide-binding</keyword>
<evidence type="ECO:0000256" key="2">
    <source>
        <dbReference type="ARBA" id="ARBA00022679"/>
    </source>
</evidence>
<organism evidence="8 9">
    <name type="scientific">Desulfotalea psychrophila (strain LSv54 / DSM 12343)</name>
    <dbReference type="NCBI Taxonomy" id="177439"/>
    <lineage>
        <taxon>Bacteria</taxon>
        <taxon>Pseudomonadati</taxon>
        <taxon>Thermodesulfobacteriota</taxon>
        <taxon>Desulfobulbia</taxon>
        <taxon>Desulfobulbales</taxon>
        <taxon>Desulfocapsaceae</taxon>
        <taxon>Desulfotalea</taxon>
    </lineage>
</organism>
<keyword evidence="7" id="KW-0460">Magnesium</keyword>
<keyword evidence="7" id="KW-0479">Metal-binding</keyword>